<accession>A0A9W8NF70</accession>
<dbReference type="PROSITE" id="PS50297">
    <property type="entry name" value="ANK_REP_REGION"/>
    <property type="match status" value="6"/>
</dbReference>
<dbReference type="InterPro" id="IPR002110">
    <property type="entry name" value="Ankyrin_rpt"/>
</dbReference>
<evidence type="ECO:0000259" key="4">
    <source>
        <dbReference type="Pfam" id="PF23239"/>
    </source>
</evidence>
<feature type="repeat" description="ANK" evidence="3">
    <location>
        <begin position="682"/>
        <end position="710"/>
    </location>
</feature>
<dbReference type="PANTHER" id="PTHR24178">
    <property type="entry name" value="MOLTING PROTEIN MLT-4"/>
    <property type="match status" value="1"/>
</dbReference>
<dbReference type="Proteomes" id="UP001148614">
    <property type="component" value="Unassembled WGS sequence"/>
</dbReference>
<dbReference type="SUPFAM" id="SSF48403">
    <property type="entry name" value="Ankyrin repeat"/>
    <property type="match status" value="1"/>
</dbReference>
<feature type="repeat" description="ANK" evidence="3">
    <location>
        <begin position="720"/>
        <end position="752"/>
    </location>
</feature>
<dbReference type="SMART" id="SM00248">
    <property type="entry name" value="ANK"/>
    <property type="match status" value="9"/>
</dbReference>
<evidence type="ECO:0000259" key="5">
    <source>
        <dbReference type="Pfam" id="PF24883"/>
    </source>
</evidence>
<dbReference type="InterPro" id="IPR055497">
    <property type="entry name" value="DUF7069"/>
</dbReference>
<feature type="repeat" description="ANK" evidence="3">
    <location>
        <begin position="754"/>
        <end position="786"/>
    </location>
</feature>
<dbReference type="InterPro" id="IPR027417">
    <property type="entry name" value="P-loop_NTPase"/>
</dbReference>
<dbReference type="PROSITE" id="PS50088">
    <property type="entry name" value="ANK_REPEAT"/>
    <property type="match status" value="6"/>
</dbReference>
<evidence type="ECO:0000256" key="2">
    <source>
        <dbReference type="ARBA" id="ARBA00023043"/>
    </source>
</evidence>
<dbReference type="Gene3D" id="3.40.50.300">
    <property type="entry name" value="P-loop containing nucleotide triphosphate hydrolases"/>
    <property type="match status" value="1"/>
</dbReference>
<dbReference type="Gene3D" id="1.25.40.20">
    <property type="entry name" value="Ankyrin repeat-containing domain"/>
    <property type="match status" value="3"/>
</dbReference>
<proteinExistence type="predicted"/>
<feature type="repeat" description="ANK" evidence="3">
    <location>
        <begin position="649"/>
        <end position="681"/>
    </location>
</feature>
<dbReference type="InterPro" id="IPR036770">
    <property type="entry name" value="Ankyrin_rpt-contain_sf"/>
</dbReference>
<dbReference type="AlphaFoldDB" id="A0A9W8NF70"/>
<dbReference type="PRINTS" id="PR01415">
    <property type="entry name" value="ANKYRIN"/>
</dbReference>
<evidence type="ECO:0008006" key="8">
    <source>
        <dbReference type="Google" id="ProtNLM"/>
    </source>
</evidence>
<keyword evidence="1" id="KW-0677">Repeat</keyword>
<dbReference type="VEuPathDB" id="FungiDB:F4678DRAFT_57683"/>
<evidence type="ECO:0000313" key="7">
    <source>
        <dbReference type="Proteomes" id="UP001148614"/>
    </source>
</evidence>
<dbReference type="Pfam" id="PF12796">
    <property type="entry name" value="Ank_2"/>
    <property type="match status" value="3"/>
</dbReference>
<organism evidence="6 7">
    <name type="scientific">Xylaria arbuscula</name>
    <dbReference type="NCBI Taxonomy" id="114810"/>
    <lineage>
        <taxon>Eukaryota</taxon>
        <taxon>Fungi</taxon>
        <taxon>Dikarya</taxon>
        <taxon>Ascomycota</taxon>
        <taxon>Pezizomycotina</taxon>
        <taxon>Sordariomycetes</taxon>
        <taxon>Xylariomycetidae</taxon>
        <taxon>Xylariales</taxon>
        <taxon>Xylariaceae</taxon>
        <taxon>Xylaria</taxon>
    </lineage>
</organism>
<evidence type="ECO:0000256" key="3">
    <source>
        <dbReference type="PROSITE-ProRule" id="PRU00023"/>
    </source>
</evidence>
<protein>
    <recommendedName>
        <fullName evidence="8">NACHT domain-containing protein</fullName>
    </recommendedName>
</protein>
<feature type="domain" description="Nephrocystin 3-like N-terminal" evidence="5">
    <location>
        <begin position="84"/>
        <end position="248"/>
    </location>
</feature>
<keyword evidence="2 3" id="KW-0040">ANK repeat</keyword>
<dbReference type="SUPFAM" id="SSF52540">
    <property type="entry name" value="P-loop containing nucleoside triphosphate hydrolases"/>
    <property type="match status" value="1"/>
</dbReference>
<gene>
    <name evidence="6" type="ORF">NPX13_g4612</name>
</gene>
<dbReference type="Pfam" id="PF23239">
    <property type="entry name" value="DUF7069"/>
    <property type="match status" value="1"/>
</dbReference>
<feature type="domain" description="DUF7069" evidence="4">
    <location>
        <begin position="280"/>
        <end position="337"/>
    </location>
</feature>
<evidence type="ECO:0000256" key="1">
    <source>
        <dbReference type="ARBA" id="ARBA00022737"/>
    </source>
</evidence>
<reference evidence="6" key="1">
    <citation type="submission" date="2022-07" db="EMBL/GenBank/DDBJ databases">
        <title>Genome Sequence of Xylaria arbuscula.</title>
        <authorList>
            <person name="Buettner E."/>
        </authorList>
    </citation>
    <scope>NUCLEOTIDE SEQUENCE</scope>
    <source>
        <strain evidence="6">VT107</strain>
    </source>
</reference>
<feature type="repeat" description="ANK" evidence="3">
    <location>
        <begin position="787"/>
        <end position="819"/>
    </location>
</feature>
<dbReference type="Pfam" id="PF00023">
    <property type="entry name" value="Ank"/>
    <property type="match status" value="1"/>
</dbReference>
<name>A0A9W8NF70_9PEZI</name>
<dbReference type="PANTHER" id="PTHR24178:SF9">
    <property type="entry name" value="ANK_REP_REGION DOMAIN-CONTAINING PROTEIN"/>
    <property type="match status" value="1"/>
</dbReference>
<feature type="repeat" description="ANK" evidence="3">
    <location>
        <begin position="880"/>
        <end position="912"/>
    </location>
</feature>
<comment type="caution">
    <text evidence="6">The sequence shown here is derived from an EMBL/GenBank/DDBJ whole genome shotgun (WGS) entry which is preliminary data.</text>
</comment>
<sequence length="939" mass="105498">MTRDEGMIHQTMNSAGIVRADDHARVHIGNSFSTIHNYPDSSRHLAESDHTEAGRAKARGELLRQLYASPYEDRKNRNPQRADGTCEWFTSHPLFENWQKETSALLWVSADPGCGKSVLSKYLVDAVLPSSATRTTLYFFFKDDFEDQKTSKDALRCILHQLFKQKPALLSDQTLKDFVEEGDQLIASFPKLWDMFLRATSDRSHGEMVCILDALDECMDQKQLVEALTQHYSKARRTSALKFLVTSRPYLQIRRGFQNLEDSHPTIHLSGENEEEVDKIAKEITIVIQQRIAALSKNLNLDAESKEILDGELATVGHRTYLWVYLVFAVLEEAVFFTKSDLLAKIRNLPHTVEEAYESILRKSQNPDEAKKILQIIVAAYRPLQLSELAEALAFRGESRQCHSDLARDLLSTRHLHTAVRETCGLSVVIQGSQLFLLHQTAREFLIRLPAQSLETRSHSLKWRHSVDLEESHSLLSDICIRYLLLTDFQTSLGSSEPGMIPDRFRFFNYAASYWADHYRQTGNTRGTDLECLALRLCDRESFACQQWLYVYGEMRIQDGLWQKRLCTSLLVVSYFGFSNLVNIILSENKTDLGASDIDKKRTALSWASEKGYDSIVQSLLDRIPRYRVVLGDKLRLSSRTIINQRDRLGKSPLFYAAENGHLDIVHQLLQKGANIDTPDHHGLTPLLWVTYLGHSDIVALLVEKGARSNPVFLEGQGRYGRTPLQTAAWDGNEAAIKLLLELGAQIDSACRYNGETALMLASASGYDSIVALLLDRSAQIDVISSAGKTALMLASSFGRTSIVELLLEHGARLDAANSTGKTVLMFALTHPWFICEFLRDRGRGKYFIDEDITAFVARQIATTTLLLDRGAQIDSVDEKGTTALMIASSAGYRAAIETLLDRGAQIDIADKTGRTALMIAAEKGRDSIVELLQNLNNG</sequence>
<dbReference type="EMBL" id="JANPWZ010000665">
    <property type="protein sequence ID" value="KAJ3573684.1"/>
    <property type="molecule type" value="Genomic_DNA"/>
</dbReference>
<dbReference type="Pfam" id="PF24883">
    <property type="entry name" value="NPHP3_N"/>
    <property type="match status" value="1"/>
</dbReference>
<keyword evidence="7" id="KW-1185">Reference proteome</keyword>
<evidence type="ECO:0000313" key="6">
    <source>
        <dbReference type="EMBL" id="KAJ3573684.1"/>
    </source>
</evidence>
<dbReference type="InterPro" id="IPR056884">
    <property type="entry name" value="NPHP3-like_N"/>
</dbReference>